<dbReference type="Proteomes" id="UP001433508">
    <property type="component" value="Unassembled WGS sequence"/>
</dbReference>
<gene>
    <name evidence="1" type="ORF">V1525DRAFT_433995</name>
</gene>
<protein>
    <submittedName>
        <fullName evidence="1">Uncharacterized protein</fullName>
    </submittedName>
</protein>
<organism evidence="1 2">
    <name type="scientific">Lipomyces kononenkoae</name>
    <name type="common">Yeast</name>
    <dbReference type="NCBI Taxonomy" id="34357"/>
    <lineage>
        <taxon>Eukaryota</taxon>
        <taxon>Fungi</taxon>
        <taxon>Dikarya</taxon>
        <taxon>Ascomycota</taxon>
        <taxon>Saccharomycotina</taxon>
        <taxon>Lipomycetes</taxon>
        <taxon>Lipomycetales</taxon>
        <taxon>Lipomycetaceae</taxon>
        <taxon>Lipomyces</taxon>
    </lineage>
</organism>
<sequence>MARSYQSRATHTPQLSILSFDLCSTLLAEKGFNSLSSLCPSCFGCSDAQCRQDRPTISVDGNFQQLHGRDISPRSTLGKELNKDFLAAVNKFMCMLIKFSCQVKYHPHRRPGLGDTDGEGIERYWSTAAFLFLVRQLKTSSATHRRQSVDAHIEYTSTTMTTEVGASLCSRLWRDEILTQIESQEAYVAARTKHRVPPHFEEVRNVANNIERLMIERNYELEQVHTRLRGHKKTQFVLNKMRRRRPTIEMEIRKYNNLIEALPLRPELKPPKISYETLVKEMNGNDDFGITPSDLPSWVDNPSMRKSYSTLNEESSGRVYAATNESSDQSTSNMMSTPGGTPPFGRSVYSPELLNFSAALAFLGSP</sequence>
<comment type="caution">
    <text evidence="1">The sequence shown here is derived from an EMBL/GenBank/DDBJ whole genome shotgun (WGS) entry which is preliminary data.</text>
</comment>
<dbReference type="EMBL" id="MU971394">
    <property type="protein sequence ID" value="KAK9236182.1"/>
    <property type="molecule type" value="Genomic_DNA"/>
</dbReference>
<evidence type="ECO:0000313" key="1">
    <source>
        <dbReference type="EMBL" id="KAK9236182.1"/>
    </source>
</evidence>
<proteinExistence type="predicted"/>
<name>A0ACC3SZG8_LIPKO</name>
<keyword evidence="2" id="KW-1185">Reference proteome</keyword>
<evidence type="ECO:0000313" key="2">
    <source>
        <dbReference type="Proteomes" id="UP001433508"/>
    </source>
</evidence>
<reference evidence="2" key="1">
    <citation type="journal article" date="2024" name="Front. Bioeng. Biotechnol.">
        <title>Genome-scale model development and genomic sequencing of the oleaginous clade Lipomyces.</title>
        <authorList>
            <person name="Czajka J.J."/>
            <person name="Han Y."/>
            <person name="Kim J."/>
            <person name="Mondo S.J."/>
            <person name="Hofstad B.A."/>
            <person name="Robles A."/>
            <person name="Haridas S."/>
            <person name="Riley R."/>
            <person name="LaButti K."/>
            <person name="Pangilinan J."/>
            <person name="Andreopoulos W."/>
            <person name="Lipzen A."/>
            <person name="Yan J."/>
            <person name="Wang M."/>
            <person name="Ng V."/>
            <person name="Grigoriev I.V."/>
            <person name="Spatafora J.W."/>
            <person name="Magnuson J.K."/>
            <person name="Baker S.E."/>
            <person name="Pomraning K.R."/>
        </authorList>
    </citation>
    <scope>NUCLEOTIDE SEQUENCE [LARGE SCALE GENOMIC DNA]</scope>
    <source>
        <strain evidence="2">CBS 7786</strain>
    </source>
</reference>
<accession>A0ACC3SZG8</accession>